<evidence type="ECO:0000256" key="8">
    <source>
        <dbReference type="SAM" id="SignalP"/>
    </source>
</evidence>
<evidence type="ECO:0000256" key="4">
    <source>
        <dbReference type="ARBA" id="ARBA00017831"/>
    </source>
</evidence>
<evidence type="ECO:0000256" key="6">
    <source>
        <dbReference type="ARBA" id="ARBA00023157"/>
    </source>
</evidence>
<feature type="chain" id="PRO_5004242149" description="Stanniocalcin" evidence="8">
    <location>
        <begin position="20"/>
        <end position="251"/>
    </location>
</feature>
<evidence type="ECO:0000256" key="2">
    <source>
        <dbReference type="ARBA" id="ARBA00008693"/>
    </source>
</evidence>
<protein>
    <recommendedName>
        <fullName evidence="4 7">Stanniocalcin</fullName>
        <shortName evidence="7">STC</shortName>
    </recommendedName>
    <alternativeName>
        <fullName evidence="7">Corpuscles of Stannius protein</fullName>
    </alternativeName>
</protein>
<evidence type="ECO:0000256" key="3">
    <source>
        <dbReference type="ARBA" id="ARBA00011748"/>
    </source>
</evidence>
<dbReference type="Pfam" id="PF03298">
    <property type="entry name" value="Stanniocalcin"/>
    <property type="match status" value="1"/>
</dbReference>
<keyword evidence="6 7" id="KW-1015">Disulfide bond</keyword>
<comment type="subcellular location">
    <subcellularLocation>
        <location evidence="7">Secreted</location>
    </subcellularLocation>
</comment>
<dbReference type="AlphaFoldDB" id="Q4R1C2"/>
<comment type="similarity">
    <text evidence="2 7">Belongs to the stanniocalcin family.</text>
</comment>
<reference evidence="9" key="1">
    <citation type="journal article" date="2006" name="Gen. Comp. Endocrinol.">
        <title>Cloning of stanniocalcin (STC) cDNAs of divergent teleost species: Monomeric STC supports monophyly of the ancient teleosts, the osteoglossomorphs.</title>
        <authorList>
            <person name="Amemiya Y."/>
            <person name="Irwin D.M."/>
            <person name="Youson J.H."/>
        </authorList>
    </citation>
    <scope>NUCLEOTIDE SEQUENCE</scope>
    <source>
        <tissue evidence="9">Corpuscle of Stannius</tissue>
    </source>
</reference>
<comment type="subunit">
    <text evidence="3 7">Homodimer; disulfide-linked.</text>
</comment>
<dbReference type="EMBL" id="AB218775">
    <property type="protein sequence ID" value="BAD99601.1"/>
    <property type="molecule type" value="mRNA"/>
</dbReference>
<feature type="signal peptide" evidence="8">
    <location>
        <begin position="1"/>
        <end position="19"/>
    </location>
</feature>
<dbReference type="PANTHER" id="PTHR11245:SF1">
    <property type="entry name" value="STANNIOCALCIN-1"/>
    <property type="match status" value="1"/>
</dbReference>
<keyword evidence="8" id="KW-0732">Signal</keyword>
<keyword evidence="7" id="KW-0964">Secreted</keyword>
<evidence type="ECO:0000313" key="9">
    <source>
        <dbReference type="EMBL" id="BAD99601.1"/>
    </source>
</evidence>
<gene>
    <name evidence="9" type="primary">STC</name>
</gene>
<name>Q4R1C2_PANBU</name>
<evidence type="ECO:0000256" key="1">
    <source>
        <dbReference type="ARBA" id="ARBA00003962"/>
    </source>
</evidence>
<dbReference type="GO" id="GO:0006874">
    <property type="term" value="P:intracellular calcium ion homeostasis"/>
    <property type="evidence" value="ECO:0007669"/>
    <property type="project" value="UniProtKB-UniRule"/>
</dbReference>
<dbReference type="InterPro" id="IPR004978">
    <property type="entry name" value="Stanniocalcin"/>
</dbReference>
<dbReference type="GO" id="GO:0005615">
    <property type="term" value="C:extracellular space"/>
    <property type="evidence" value="ECO:0007669"/>
    <property type="project" value="UniProtKB-UniRule"/>
</dbReference>
<evidence type="ECO:0000256" key="7">
    <source>
        <dbReference type="RuleBase" id="RU369112"/>
    </source>
</evidence>
<keyword evidence="5" id="KW-0372">Hormone</keyword>
<dbReference type="GO" id="GO:0005179">
    <property type="term" value="F:hormone activity"/>
    <property type="evidence" value="ECO:0007669"/>
    <property type="project" value="UniProtKB-KW"/>
</dbReference>
<comment type="function">
    <text evidence="1 7">Its primary function is the prevention of hypercalcemia. Upon release into the circulation, it lowers calcium transport by the gills, thereby reducing its rate of influx from the environment into the extracellular compartment. STC also stimulates phosphate reabsorption by renal proximal tubules. The consequence of this action is increased levels of plasma phosphate, which combines with excess calcium and promotes its disposal into bone and scales.</text>
</comment>
<sequence>MMRKCEVLMLVLLPLICSTLELQQDEPSVRRARFATNSLSDVARCLSGALPVGCDAFRCLENSTCDTDGMHDICEAFFYSAAKFDTQGKLFVKESLRCMVNSITSKAFLTVRRCTTFQSMITELQDKCYDNLDLCRVAQANPEAISEVAQLPSTFPNRHYSKLLESLMECDEETVSLVRDSMVSRLGPEMALLFKLLQSSPHTAPSDPALLGAQPGARWPMGPPTFRIQPSTRNRDPTHLFAKKRSAEELP</sequence>
<accession>Q4R1C2</accession>
<organism evidence="9">
    <name type="scientific">Pantodon buchholzi</name>
    <name type="common">Freshwater butterflyfish</name>
    <dbReference type="NCBI Taxonomy" id="8276"/>
    <lineage>
        <taxon>Eukaryota</taxon>
        <taxon>Metazoa</taxon>
        <taxon>Chordata</taxon>
        <taxon>Craniata</taxon>
        <taxon>Vertebrata</taxon>
        <taxon>Euteleostomi</taxon>
        <taxon>Actinopterygii</taxon>
        <taxon>Neopterygii</taxon>
        <taxon>Teleostei</taxon>
        <taxon>Osteoglossocephala</taxon>
        <taxon>Osteoglossomorpha</taxon>
        <taxon>Osteoglossiformes</taxon>
        <taxon>Pantodontidae</taxon>
        <taxon>Pantodon</taxon>
    </lineage>
</organism>
<dbReference type="PANTHER" id="PTHR11245">
    <property type="entry name" value="STANNIOCALCIN"/>
    <property type="match status" value="1"/>
</dbReference>
<evidence type="ECO:0000256" key="5">
    <source>
        <dbReference type="ARBA" id="ARBA00022702"/>
    </source>
</evidence>
<proteinExistence type="evidence at transcript level"/>